<evidence type="ECO:0000256" key="5">
    <source>
        <dbReference type="SAM" id="Phobius"/>
    </source>
</evidence>
<name>A0A2U2X807_9FLAO</name>
<feature type="transmembrane region" description="Helical" evidence="5">
    <location>
        <begin position="367"/>
        <end position="384"/>
    </location>
</feature>
<feature type="transmembrane region" description="Helical" evidence="5">
    <location>
        <begin position="239"/>
        <end position="259"/>
    </location>
</feature>
<feature type="transmembrane region" description="Helical" evidence="5">
    <location>
        <begin position="214"/>
        <end position="232"/>
    </location>
</feature>
<evidence type="ECO:0000256" key="3">
    <source>
        <dbReference type="ARBA" id="ARBA00022989"/>
    </source>
</evidence>
<feature type="transmembrane region" description="Helical" evidence="5">
    <location>
        <begin position="115"/>
        <end position="134"/>
    </location>
</feature>
<evidence type="ECO:0000259" key="6">
    <source>
        <dbReference type="Pfam" id="PF04932"/>
    </source>
</evidence>
<accession>A0A2U2X807</accession>
<dbReference type="Pfam" id="PF04932">
    <property type="entry name" value="Wzy_C"/>
    <property type="match status" value="1"/>
</dbReference>
<organism evidence="7 8">
    <name type="scientific">Algibacter marinivivus</name>
    <dbReference type="NCBI Taxonomy" id="2100723"/>
    <lineage>
        <taxon>Bacteria</taxon>
        <taxon>Pseudomonadati</taxon>
        <taxon>Bacteroidota</taxon>
        <taxon>Flavobacteriia</taxon>
        <taxon>Flavobacteriales</taxon>
        <taxon>Flavobacteriaceae</taxon>
        <taxon>Algibacter</taxon>
    </lineage>
</organism>
<feature type="domain" description="O-antigen ligase-related" evidence="6">
    <location>
        <begin position="198"/>
        <end position="331"/>
    </location>
</feature>
<gene>
    <name evidence="7" type="ORF">DIS18_04825</name>
</gene>
<protein>
    <recommendedName>
        <fullName evidence="6">O-antigen ligase-related domain-containing protein</fullName>
    </recommendedName>
</protein>
<feature type="transmembrane region" description="Helical" evidence="5">
    <location>
        <begin position="53"/>
        <end position="74"/>
    </location>
</feature>
<reference evidence="8" key="1">
    <citation type="submission" date="2018-05" db="EMBL/GenBank/DDBJ databases">
        <title>Algibacter marinivivus sp. nov., isolated from sample around a algae.</title>
        <authorList>
            <person name="Lu D."/>
        </authorList>
    </citation>
    <scope>NUCLEOTIDE SEQUENCE [LARGE SCALE GENOMIC DNA]</scope>
    <source>
        <strain evidence="8">ZY111</strain>
    </source>
</reference>
<proteinExistence type="predicted"/>
<dbReference type="Proteomes" id="UP000245375">
    <property type="component" value="Unassembled WGS sequence"/>
</dbReference>
<comment type="subcellular location">
    <subcellularLocation>
        <location evidence="1">Membrane</location>
        <topology evidence="1">Multi-pass membrane protein</topology>
    </subcellularLocation>
</comment>
<dbReference type="InterPro" id="IPR007016">
    <property type="entry name" value="O-antigen_ligase-rel_domated"/>
</dbReference>
<comment type="caution">
    <text evidence="7">The sequence shown here is derived from an EMBL/GenBank/DDBJ whole genome shotgun (WGS) entry which is preliminary data.</text>
</comment>
<dbReference type="GO" id="GO:0016020">
    <property type="term" value="C:membrane"/>
    <property type="evidence" value="ECO:0007669"/>
    <property type="project" value="UniProtKB-SubCell"/>
</dbReference>
<feature type="transmembrane region" description="Helical" evidence="5">
    <location>
        <begin position="191"/>
        <end position="208"/>
    </location>
</feature>
<evidence type="ECO:0000256" key="2">
    <source>
        <dbReference type="ARBA" id="ARBA00022692"/>
    </source>
</evidence>
<dbReference type="EMBL" id="QFRI01000001">
    <property type="protein sequence ID" value="PWH83880.1"/>
    <property type="molecule type" value="Genomic_DNA"/>
</dbReference>
<evidence type="ECO:0000313" key="7">
    <source>
        <dbReference type="EMBL" id="PWH83880.1"/>
    </source>
</evidence>
<reference evidence="7 8" key="2">
    <citation type="submission" date="2018-05" db="EMBL/GenBank/DDBJ databases">
        <title>Algibacter marinivivus sp. nov., isolated from sample around a algae.</title>
        <authorList>
            <person name="Zhong X."/>
        </authorList>
    </citation>
    <scope>NUCLEOTIDE SEQUENCE [LARGE SCALE GENOMIC DNA]</scope>
    <source>
        <strain evidence="7 8">ZY111</strain>
    </source>
</reference>
<keyword evidence="3 5" id="KW-1133">Transmembrane helix</keyword>
<evidence type="ECO:0000256" key="4">
    <source>
        <dbReference type="ARBA" id="ARBA00023136"/>
    </source>
</evidence>
<keyword evidence="8" id="KW-1185">Reference proteome</keyword>
<keyword evidence="4 5" id="KW-0472">Membrane</keyword>
<evidence type="ECO:0000256" key="1">
    <source>
        <dbReference type="ARBA" id="ARBA00004141"/>
    </source>
</evidence>
<evidence type="ECO:0000313" key="8">
    <source>
        <dbReference type="Proteomes" id="UP000245375"/>
    </source>
</evidence>
<dbReference type="AlphaFoldDB" id="A0A2U2X807"/>
<sequence>MIKKGKHLGLFIFPFVLPLPLPMKYSVMALIIFIINLILLLKKDFFLNLKSIVINPLIIIFLLFFLTDFISALTRLNLEGKIFREVKISFFILPIVILIQKKLVIKQFANILKSFFYGVLTYIVFVWGYLYYFYTIKHPSFIFDFTDHYVIYVLARETPNSIHHTYIGLYILLITILIFTNTILYKKINTLIGLFLTLFFLINSFYIGGKSTTILLIIFLVIILLKSVFKGVKIKGFKYYILGLILTVLVGVNGIYEWLTVSVKQSLGLRIDIYKRCIEVALEALPFGIGKDKLNNIPLDNNLIKGERLITHNIYFNELIINGFIGLFILLIMIFYICYVGYRSSIIFLLFILSIAITGLIEDLFVRQGGILFFVFFTCIFYVSKQKIESFKLL</sequence>
<feature type="transmembrane region" description="Helical" evidence="5">
    <location>
        <begin position="166"/>
        <end position="184"/>
    </location>
</feature>
<keyword evidence="2 5" id="KW-0812">Transmembrane</keyword>
<feature type="transmembrane region" description="Helical" evidence="5">
    <location>
        <begin position="23"/>
        <end position="41"/>
    </location>
</feature>
<reference evidence="8" key="3">
    <citation type="submission" date="2018-05" db="EMBL/GenBank/DDBJ databases">
        <authorList>
            <person name="Lu D."/>
        </authorList>
    </citation>
    <scope>NUCLEOTIDE SEQUENCE [LARGE SCALE GENOMIC DNA]</scope>
    <source>
        <strain evidence="8">ZY111</strain>
    </source>
</reference>
<feature type="transmembrane region" description="Helical" evidence="5">
    <location>
        <begin position="346"/>
        <end position="361"/>
    </location>
</feature>
<feature type="transmembrane region" description="Helical" evidence="5">
    <location>
        <begin position="319"/>
        <end position="339"/>
    </location>
</feature>